<sequence>MNEARHHHYLSQCYLRGFTKNGGVKSKLTALDIKKKKAFETSTRNVGGIRDFNRLDIEGFDPNILESSLAEFEGSVATELKKLSQGAPFSGNTKDTIISFISLLAVRTPAMREHMTSQITPIIEMIARMSIATQERYENAISEIENSTGNAIASNVSYETVRDFVESGNYNISLKREFLIAAEIQVSKAIEEALDRRSWRMFRSTLTSGSFVTTDNPVHLMWNDDREGVPGFGLLDTSVLFPVSKDLILLGDYNGVEGVFDTDDKLAAYFNSKSIFHAVERVFSSDLTFNYIDANGDVKQGKKLI</sequence>
<evidence type="ECO:0000313" key="1">
    <source>
        <dbReference type="EMBL" id="HAF2499559.1"/>
    </source>
</evidence>
<dbReference type="AlphaFoldDB" id="A0A744EI52"/>
<dbReference type="InterPro" id="IPR025332">
    <property type="entry name" value="DUF4238"/>
</dbReference>
<comment type="caution">
    <text evidence="1">The sequence shown here is derived from an EMBL/GenBank/DDBJ whole genome shotgun (WGS) entry which is preliminary data.</text>
</comment>
<organism evidence="1">
    <name type="scientific">Salmonella enterica</name>
    <name type="common">Salmonella choleraesuis</name>
    <dbReference type="NCBI Taxonomy" id="28901"/>
    <lineage>
        <taxon>Bacteria</taxon>
        <taxon>Pseudomonadati</taxon>
        <taxon>Pseudomonadota</taxon>
        <taxon>Gammaproteobacteria</taxon>
        <taxon>Enterobacterales</taxon>
        <taxon>Enterobacteriaceae</taxon>
        <taxon>Salmonella</taxon>
    </lineage>
</organism>
<gene>
    <name evidence="1" type="ORF">G9F00_001297</name>
</gene>
<reference evidence="1" key="1">
    <citation type="journal article" date="2018" name="Genome Biol.">
        <title>SKESA: strategic k-mer extension for scrupulous assemblies.</title>
        <authorList>
            <person name="Souvorov A."/>
            <person name="Agarwala R."/>
            <person name="Lipman D.J."/>
        </authorList>
    </citation>
    <scope>NUCLEOTIDE SEQUENCE</scope>
    <source>
        <strain evidence="1">MA.CK_97/00002312</strain>
    </source>
</reference>
<name>A0A744EI52_SALER</name>
<accession>A0A744EI52</accession>
<dbReference type="EMBL" id="DAAUQT010000002">
    <property type="protein sequence ID" value="HAF2499559.1"/>
    <property type="molecule type" value="Genomic_DNA"/>
</dbReference>
<protein>
    <submittedName>
        <fullName evidence="1">DUF4238 domain-containing protein</fullName>
    </submittedName>
</protein>
<reference evidence="1" key="2">
    <citation type="submission" date="2020-02" db="EMBL/GenBank/DDBJ databases">
        <authorList>
            <consortium name="NCBI Pathogen Detection Project"/>
        </authorList>
    </citation>
    <scope>NUCLEOTIDE SEQUENCE</scope>
    <source>
        <strain evidence="1">MA.CK_97/00002312</strain>
    </source>
</reference>
<dbReference type="Pfam" id="PF14022">
    <property type="entry name" value="DUF4238"/>
    <property type="match status" value="1"/>
</dbReference>
<proteinExistence type="predicted"/>